<dbReference type="PANTHER" id="PTHR48079">
    <property type="entry name" value="PROTEIN YEEZ"/>
    <property type="match status" value="1"/>
</dbReference>
<keyword evidence="4" id="KW-1185">Reference proteome</keyword>
<name>A0AAD3HGK8_9CHLO</name>
<keyword evidence="1" id="KW-1133">Transmembrane helix</keyword>
<evidence type="ECO:0000259" key="2">
    <source>
        <dbReference type="Pfam" id="PF01073"/>
    </source>
</evidence>
<dbReference type="GO" id="GO:0005737">
    <property type="term" value="C:cytoplasm"/>
    <property type="evidence" value="ECO:0007669"/>
    <property type="project" value="TreeGrafter"/>
</dbReference>
<dbReference type="InterPro" id="IPR051783">
    <property type="entry name" value="NAD(P)-dependent_oxidoreduct"/>
</dbReference>
<accession>A0AAD3HGK8</accession>
<organism evidence="3 4">
    <name type="scientific">Astrephomene gubernaculifera</name>
    <dbReference type="NCBI Taxonomy" id="47775"/>
    <lineage>
        <taxon>Eukaryota</taxon>
        <taxon>Viridiplantae</taxon>
        <taxon>Chlorophyta</taxon>
        <taxon>core chlorophytes</taxon>
        <taxon>Chlorophyceae</taxon>
        <taxon>CS clade</taxon>
        <taxon>Chlamydomonadales</taxon>
        <taxon>Astrephomenaceae</taxon>
        <taxon>Astrephomene</taxon>
    </lineage>
</organism>
<dbReference type="GO" id="GO:0016616">
    <property type="term" value="F:oxidoreductase activity, acting on the CH-OH group of donors, NAD or NADP as acceptor"/>
    <property type="evidence" value="ECO:0007669"/>
    <property type="project" value="InterPro"/>
</dbReference>
<evidence type="ECO:0000313" key="4">
    <source>
        <dbReference type="Proteomes" id="UP001054857"/>
    </source>
</evidence>
<feature type="transmembrane region" description="Helical" evidence="1">
    <location>
        <begin position="6"/>
        <end position="29"/>
    </location>
</feature>
<feature type="domain" description="3-beta hydroxysteroid dehydrogenase/isomerase" evidence="2">
    <location>
        <begin position="56"/>
        <end position="300"/>
    </location>
</feature>
<dbReference type="PANTHER" id="PTHR48079:SF6">
    <property type="entry name" value="NAD(P)-BINDING DOMAIN-CONTAINING PROTEIN-RELATED"/>
    <property type="match status" value="1"/>
</dbReference>
<dbReference type="GO" id="GO:0006694">
    <property type="term" value="P:steroid biosynthetic process"/>
    <property type="evidence" value="ECO:0007669"/>
    <property type="project" value="InterPro"/>
</dbReference>
<dbReference type="InterPro" id="IPR002225">
    <property type="entry name" value="3Beta_OHSteriod_DH/Estase"/>
</dbReference>
<keyword evidence="1" id="KW-0812">Transmembrane</keyword>
<protein>
    <recommendedName>
        <fullName evidence="2">3-beta hydroxysteroid dehydrogenase/isomerase domain-containing protein</fullName>
    </recommendedName>
</protein>
<keyword evidence="1" id="KW-0472">Membrane</keyword>
<dbReference type="Gene3D" id="3.40.50.720">
    <property type="entry name" value="NAD(P)-binding Rossmann-like Domain"/>
    <property type="match status" value="2"/>
</dbReference>
<dbReference type="GO" id="GO:0004029">
    <property type="term" value="F:aldehyde dehydrogenase (NAD+) activity"/>
    <property type="evidence" value="ECO:0007669"/>
    <property type="project" value="TreeGrafter"/>
</dbReference>
<dbReference type="SUPFAM" id="SSF51735">
    <property type="entry name" value="NAD(P)-binding Rossmann-fold domains"/>
    <property type="match status" value="1"/>
</dbReference>
<dbReference type="Proteomes" id="UP001054857">
    <property type="component" value="Unassembled WGS sequence"/>
</dbReference>
<dbReference type="Pfam" id="PF01073">
    <property type="entry name" value="3Beta_HSD"/>
    <property type="match status" value="1"/>
</dbReference>
<evidence type="ECO:0000256" key="1">
    <source>
        <dbReference type="SAM" id="Phobius"/>
    </source>
</evidence>
<proteinExistence type="predicted"/>
<evidence type="ECO:0000313" key="3">
    <source>
        <dbReference type="EMBL" id="GFR40072.1"/>
    </source>
</evidence>
<dbReference type="EMBL" id="BMAR01000001">
    <property type="protein sequence ID" value="GFR40072.1"/>
    <property type="molecule type" value="Genomic_DNA"/>
</dbReference>
<dbReference type="AlphaFoldDB" id="A0AAD3HGK8"/>
<comment type="caution">
    <text evidence="3">The sequence shown here is derived from an EMBL/GenBank/DDBJ whole genome shotgun (WGS) entry which is preliminary data.</text>
</comment>
<dbReference type="InterPro" id="IPR036291">
    <property type="entry name" value="NAD(P)-bd_dom_sf"/>
</dbReference>
<gene>
    <name evidence="3" type="ORF">Agub_g615</name>
</gene>
<sequence length="440" mass="46416">MDTLISVGAIVAAIILKLVFFLVTSRILLKRAPKKSEPYQVISKGSNVERSAKRILVTGGCGFLGSAIVRQLHERLGSRVSLVVLDTAIHAKFSPLLPSATYIRGDVCTYSHVRAASAGCACVVHSAGLLHSCLSDEAAFERVNFLGSRNVVEACLEGDLVALVYTSSGSVVFNDSIARAAGGGGSLAPIPESTAALPAAQLNGAYARSKAAAERRVLAANSHALHVVALRPGGVYGVGDTTLTGNILAGKPYVGPGDVQVPFVWVEDAARAHVDAVERLLFPQPGAPRIHGRAYHLAHDPVSDPLLYREFVGGPLVTPADRKSAEVRAAEAAAGVQDPLSAGVNAYGLRCNSPVPLPLIRVLAAVNEWVGRRFGVALLHPSMTPENMRYATNHWPLDVGEARRLLGWQPTPWRVVVARLGAQARAGKEEGGKGMKDKAA</sequence>
<reference evidence="3 4" key="1">
    <citation type="journal article" date="2021" name="Sci. Rep.">
        <title>Genome sequencing of the multicellular alga Astrephomene provides insights into convergent evolution of germ-soma differentiation.</title>
        <authorList>
            <person name="Yamashita S."/>
            <person name="Yamamoto K."/>
            <person name="Matsuzaki R."/>
            <person name="Suzuki S."/>
            <person name="Yamaguchi H."/>
            <person name="Hirooka S."/>
            <person name="Minakuchi Y."/>
            <person name="Miyagishima S."/>
            <person name="Kawachi M."/>
            <person name="Toyoda A."/>
            <person name="Nozaki H."/>
        </authorList>
    </citation>
    <scope>NUCLEOTIDE SEQUENCE [LARGE SCALE GENOMIC DNA]</scope>
    <source>
        <strain evidence="3 4">NIES-4017</strain>
    </source>
</reference>